<name>A0ABD1VND4_9LAMI</name>
<feature type="compositionally biased region" description="Polar residues" evidence="1">
    <location>
        <begin position="1"/>
        <end position="10"/>
    </location>
</feature>
<dbReference type="AlphaFoldDB" id="A0ABD1VND4"/>
<proteinExistence type="predicted"/>
<dbReference type="Proteomes" id="UP001604277">
    <property type="component" value="Unassembled WGS sequence"/>
</dbReference>
<comment type="caution">
    <text evidence="2">The sequence shown here is derived from an EMBL/GenBank/DDBJ whole genome shotgun (WGS) entry which is preliminary data.</text>
</comment>
<evidence type="ECO:0000313" key="3">
    <source>
        <dbReference type="Proteomes" id="UP001604277"/>
    </source>
</evidence>
<evidence type="ECO:0000313" key="2">
    <source>
        <dbReference type="EMBL" id="KAL2538875.1"/>
    </source>
</evidence>
<dbReference type="EMBL" id="JBFOLJ010000005">
    <property type="protein sequence ID" value="KAL2538875.1"/>
    <property type="molecule type" value="Genomic_DNA"/>
</dbReference>
<evidence type="ECO:0000256" key="1">
    <source>
        <dbReference type="SAM" id="MobiDB-lite"/>
    </source>
</evidence>
<protein>
    <submittedName>
        <fullName evidence="2">Uncharacterized protein</fullName>
    </submittedName>
</protein>
<accession>A0ABD1VND4</accession>
<keyword evidence="3" id="KW-1185">Reference proteome</keyword>
<sequence length="172" mass="19911">MKRVQDQTIGVQPEVDETNVTTGVEEEHASLGQYHENIDFNWDEPIFNESNECDYHADESLVDESDHIDFNWEDHVLSMVGEEQPTEQPVHQATEQPVQQATKHIEYNWDEPAVDNVYSDYGLSDELESLNSDEDADKPRRRIRQPIFNAKIDMSDLRDDIRNCASFEDIIG</sequence>
<organism evidence="2 3">
    <name type="scientific">Forsythia ovata</name>
    <dbReference type="NCBI Taxonomy" id="205694"/>
    <lineage>
        <taxon>Eukaryota</taxon>
        <taxon>Viridiplantae</taxon>
        <taxon>Streptophyta</taxon>
        <taxon>Embryophyta</taxon>
        <taxon>Tracheophyta</taxon>
        <taxon>Spermatophyta</taxon>
        <taxon>Magnoliopsida</taxon>
        <taxon>eudicotyledons</taxon>
        <taxon>Gunneridae</taxon>
        <taxon>Pentapetalae</taxon>
        <taxon>asterids</taxon>
        <taxon>lamiids</taxon>
        <taxon>Lamiales</taxon>
        <taxon>Oleaceae</taxon>
        <taxon>Forsythieae</taxon>
        <taxon>Forsythia</taxon>
    </lineage>
</organism>
<feature type="region of interest" description="Disordered" evidence="1">
    <location>
        <begin position="1"/>
        <end position="20"/>
    </location>
</feature>
<gene>
    <name evidence="2" type="ORF">Fot_20266</name>
</gene>
<reference evidence="3" key="1">
    <citation type="submission" date="2024-07" db="EMBL/GenBank/DDBJ databases">
        <title>Two chromosome-level genome assemblies of Korean endemic species Abeliophyllum distichum and Forsythia ovata (Oleaceae).</title>
        <authorList>
            <person name="Jang H."/>
        </authorList>
    </citation>
    <scope>NUCLEOTIDE SEQUENCE [LARGE SCALE GENOMIC DNA]</scope>
</reference>